<evidence type="ECO:0000313" key="6">
    <source>
        <dbReference type="EMBL" id="RIX29982.1"/>
    </source>
</evidence>
<name>A0A3A1U0I7_9MICO</name>
<keyword evidence="3" id="KW-0804">Transcription</keyword>
<keyword evidence="2" id="KW-0238">DNA-binding</keyword>
<dbReference type="OrthoDB" id="5464689at2"/>
<dbReference type="PROSITE" id="PS01124">
    <property type="entry name" value="HTH_ARAC_FAMILY_2"/>
    <property type="match status" value="1"/>
</dbReference>
<evidence type="ECO:0000256" key="4">
    <source>
        <dbReference type="SAM" id="MobiDB-lite"/>
    </source>
</evidence>
<organism evidence="6 7">
    <name type="scientific">Amnibacterium setariae</name>
    <dbReference type="NCBI Taxonomy" id="2306585"/>
    <lineage>
        <taxon>Bacteria</taxon>
        <taxon>Bacillati</taxon>
        <taxon>Actinomycetota</taxon>
        <taxon>Actinomycetes</taxon>
        <taxon>Micrococcales</taxon>
        <taxon>Microbacteriaceae</taxon>
        <taxon>Amnibacterium</taxon>
    </lineage>
</organism>
<dbReference type="PANTHER" id="PTHR46796:SF12">
    <property type="entry name" value="HTH-TYPE DNA-BINDING TRANSCRIPTIONAL ACTIVATOR EUTR"/>
    <property type="match status" value="1"/>
</dbReference>
<dbReference type="AlphaFoldDB" id="A0A3A1U0I7"/>
<dbReference type="InterPro" id="IPR050204">
    <property type="entry name" value="AraC_XylS_family_regulators"/>
</dbReference>
<dbReference type="Gene3D" id="1.10.10.60">
    <property type="entry name" value="Homeodomain-like"/>
    <property type="match status" value="1"/>
</dbReference>
<evidence type="ECO:0000256" key="3">
    <source>
        <dbReference type="ARBA" id="ARBA00023163"/>
    </source>
</evidence>
<dbReference type="InterPro" id="IPR009057">
    <property type="entry name" value="Homeodomain-like_sf"/>
</dbReference>
<protein>
    <submittedName>
        <fullName evidence="6">AraC family transcriptional regulator</fullName>
    </submittedName>
</protein>
<dbReference type="RefSeq" id="WP_119480345.1">
    <property type="nucleotide sequence ID" value="NZ_QXTG01000001.1"/>
</dbReference>
<evidence type="ECO:0000256" key="2">
    <source>
        <dbReference type="ARBA" id="ARBA00023125"/>
    </source>
</evidence>
<dbReference type="SUPFAM" id="SSF46689">
    <property type="entry name" value="Homeodomain-like"/>
    <property type="match status" value="2"/>
</dbReference>
<dbReference type="SMART" id="SM00342">
    <property type="entry name" value="HTH_ARAC"/>
    <property type="match status" value="1"/>
</dbReference>
<keyword evidence="7" id="KW-1185">Reference proteome</keyword>
<comment type="caution">
    <text evidence="6">The sequence shown here is derived from an EMBL/GenBank/DDBJ whole genome shotgun (WGS) entry which is preliminary data.</text>
</comment>
<keyword evidence="1" id="KW-0805">Transcription regulation</keyword>
<dbReference type="Pfam" id="PF12833">
    <property type="entry name" value="HTH_18"/>
    <property type="match status" value="1"/>
</dbReference>
<dbReference type="Proteomes" id="UP000265742">
    <property type="component" value="Unassembled WGS sequence"/>
</dbReference>
<feature type="region of interest" description="Disordered" evidence="4">
    <location>
        <begin position="1"/>
        <end position="26"/>
    </location>
</feature>
<accession>A0A3A1U0I7</accession>
<feature type="domain" description="HTH araC/xylS-type" evidence="5">
    <location>
        <begin position="226"/>
        <end position="326"/>
    </location>
</feature>
<evidence type="ECO:0000313" key="7">
    <source>
        <dbReference type="Proteomes" id="UP000265742"/>
    </source>
</evidence>
<dbReference type="InterPro" id="IPR018060">
    <property type="entry name" value="HTH_AraC"/>
</dbReference>
<proteinExistence type="predicted"/>
<sequence length="328" mass="35164">MLRDDMTARGSAPAAGPGTGLGRSAVSTHDRAEAALALHRAYPRIAVEVRGDGPFLFRHSAVGDARLRSTELVLTGAARAAGAFDEGVVAVAEVLGGRLAVEAARARIETGGPFLRPDGHARAMAEDVHLRATAIDAEAFRRAAERYDREGGRRRSTRGTPASPAAAAAWTWTAAHVQRTLRDPESSGNPIVAGELFDLTVRTLLACFADGPEPEAGLEASPKALRRAIAYLEEHALDAVTVPDVAAAARVSVRSLQSLFRRHLGVSPIEHLHAIRLDAARRELTAGAEESSVRTVAERWGFGNSGRFARLYRDRFGERPSETLRAHR</sequence>
<dbReference type="GO" id="GO:0043565">
    <property type="term" value="F:sequence-specific DNA binding"/>
    <property type="evidence" value="ECO:0007669"/>
    <property type="project" value="InterPro"/>
</dbReference>
<evidence type="ECO:0000259" key="5">
    <source>
        <dbReference type="PROSITE" id="PS01124"/>
    </source>
</evidence>
<evidence type="ECO:0000256" key="1">
    <source>
        <dbReference type="ARBA" id="ARBA00023015"/>
    </source>
</evidence>
<dbReference type="GO" id="GO:0003700">
    <property type="term" value="F:DNA-binding transcription factor activity"/>
    <property type="evidence" value="ECO:0007669"/>
    <property type="project" value="InterPro"/>
</dbReference>
<reference evidence="7" key="1">
    <citation type="submission" date="2018-09" db="EMBL/GenBank/DDBJ databases">
        <authorList>
            <person name="Kim I."/>
        </authorList>
    </citation>
    <scope>NUCLEOTIDE SEQUENCE [LARGE SCALE GENOMIC DNA]</scope>
    <source>
        <strain evidence="7">DD4a</strain>
    </source>
</reference>
<gene>
    <name evidence="6" type="ORF">D1781_00435</name>
</gene>
<dbReference type="PANTHER" id="PTHR46796">
    <property type="entry name" value="HTH-TYPE TRANSCRIPTIONAL ACTIVATOR RHAS-RELATED"/>
    <property type="match status" value="1"/>
</dbReference>
<dbReference type="EMBL" id="QXTG01000001">
    <property type="protein sequence ID" value="RIX29982.1"/>
    <property type="molecule type" value="Genomic_DNA"/>
</dbReference>